<sequence>QQEEKLQQLRQDLRRVQNLCSSAERELRYEREKNAELQKQNLLLQQECTKVKAELKQARARLSDSTETCSSLSAQWERSQQKVRELQQELSRCSQADKLQSSLRDRLAQEKSRTGEAQKKISKLQQKLKDSQHQLLLAEARVSDKKLLEQELKEAREKEARVQQELHEGQLKRYLKLLEQQVEELRQQLRHSRETEASLAKMHVELQAKTLHALEDERKPDPGEKENQKLSEQLSLLKEENKALYEEGVRLLNQKDLYVRKYNELQLRHKDKMRRAKETFIHEVKQRDSRIKQLENELSESKLQVEKGKVLIAQITAENEKLLQERRRLLQKISEQEE</sequence>
<evidence type="ECO:0000313" key="3">
    <source>
        <dbReference type="Proteomes" id="UP000551443"/>
    </source>
</evidence>
<dbReference type="Proteomes" id="UP000551443">
    <property type="component" value="Unassembled WGS sequence"/>
</dbReference>
<keyword evidence="3" id="KW-1185">Reference proteome</keyword>
<dbReference type="PANTHER" id="PTHR34479">
    <property type="entry name" value="COILED-COIL DOMAIN-CONTAINING PROTEIN 30"/>
    <property type="match status" value="1"/>
</dbReference>
<comment type="caution">
    <text evidence="2">The sequence shown here is derived from an EMBL/GenBank/DDBJ whole genome shotgun (WGS) entry which is preliminary data.</text>
</comment>
<protein>
    <submittedName>
        <fullName evidence="2">CCD30 protein</fullName>
    </submittedName>
</protein>
<evidence type="ECO:0000256" key="1">
    <source>
        <dbReference type="SAM" id="Coils"/>
    </source>
</evidence>
<keyword evidence="1" id="KW-0175">Coiled coil</keyword>
<accession>A0A7L3PAS6</accession>
<dbReference type="InterPro" id="IPR052825">
    <property type="entry name" value="CCD-Prefoldin_beta-like"/>
</dbReference>
<feature type="non-terminal residue" evidence="2">
    <location>
        <position position="1"/>
    </location>
</feature>
<dbReference type="AlphaFoldDB" id="A0A7L3PAS6"/>
<evidence type="ECO:0000313" key="2">
    <source>
        <dbReference type="EMBL" id="NXU88344.1"/>
    </source>
</evidence>
<feature type="coiled-coil region" evidence="1">
    <location>
        <begin position="277"/>
        <end position="332"/>
    </location>
</feature>
<organism evidence="2 3">
    <name type="scientific">Xiphorhynchus elegans</name>
    <name type="common">elegant woodcreeper</name>
    <dbReference type="NCBI Taxonomy" id="269412"/>
    <lineage>
        <taxon>Eukaryota</taxon>
        <taxon>Metazoa</taxon>
        <taxon>Chordata</taxon>
        <taxon>Craniata</taxon>
        <taxon>Vertebrata</taxon>
        <taxon>Euteleostomi</taxon>
        <taxon>Archelosauria</taxon>
        <taxon>Archosauria</taxon>
        <taxon>Dinosauria</taxon>
        <taxon>Saurischia</taxon>
        <taxon>Theropoda</taxon>
        <taxon>Coelurosauria</taxon>
        <taxon>Aves</taxon>
        <taxon>Neognathae</taxon>
        <taxon>Neoaves</taxon>
        <taxon>Telluraves</taxon>
        <taxon>Australaves</taxon>
        <taxon>Passeriformes</taxon>
        <taxon>Dendrocolaptidae</taxon>
        <taxon>Xiphorhynchus</taxon>
    </lineage>
</organism>
<gene>
    <name evidence="2" type="primary">Ccdc30</name>
    <name evidence="2" type="ORF">XIPELE_R05651</name>
</gene>
<dbReference type="InterPro" id="IPR031476">
    <property type="entry name" value="DUF4686"/>
</dbReference>
<dbReference type="EMBL" id="VZUH01004096">
    <property type="protein sequence ID" value="NXU88344.1"/>
    <property type="molecule type" value="Genomic_DNA"/>
</dbReference>
<reference evidence="2 3" key="1">
    <citation type="submission" date="2019-09" db="EMBL/GenBank/DDBJ databases">
        <title>Bird 10,000 Genomes (B10K) Project - Family phase.</title>
        <authorList>
            <person name="Zhang G."/>
        </authorList>
    </citation>
    <scope>NUCLEOTIDE SEQUENCE [LARGE SCALE GENOMIC DNA]</scope>
    <source>
        <strain evidence="2">OUT-0059</strain>
        <tissue evidence="2">Muscle</tissue>
    </source>
</reference>
<feature type="non-terminal residue" evidence="2">
    <location>
        <position position="338"/>
    </location>
</feature>
<proteinExistence type="predicted"/>
<dbReference type="PANTHER" id="PTHR34479:SF1">
    <property type="entry name" value="COILED-COIL DOMAIN-CONTAINING PROTEIN 30"/>
    <property type="match status" value="1"/>
</dbReference>
<dbReference type="Pfam" id="PF15742">
    <property type="entry name" value="DUF4686"/>
    <property type="match status" value="1"/>
</dbReference>
<feature type="coiled-coil region" evidence="1">
    <location>
        <begin position="6"/>
        <end position="195"/>
    </location>
</feature>
<name>A0A7L3PAS6_9DEND</name>